<reference evidence="3" key="1">
    <citation type="submission" date="2011-03" db="EMBL/GenBank/DDBJ databases">
        <title>Version 3 of the genome sequence of Otolemur garnettii (Bushbaby).</title>
        <authorList>
            <consortium name="The Broad Institute Genome Sequencing Platform"/>
            <person name="Di Palma F."/>
            <person name="Johnson J."/>
            <person name="Lander E.S."/>
            <person name="Lindblad-Toh K."/>
            <person name="Jaffe D.B."/>
            <person name="Gnerre S."/>
            <person name="MacCallum I."/>
            <person name="Przybylski D."/>
            <person name="Ribeiro F.J."/>
            <person name="Burton J.N."/>
            <person name="Walker B.J."/>
            <person name="Sharpe T."/>
            <person name="Hall G."/>
        </authorList>
    </citation>
    <scope>NUCLEOTIDE SEQUENCE [LARGE SCALE GENOMIC DNA]</scope>
</reference>
<keyword evidence="1" id="KW-0812">Transmembrane</keyword>
<keyword evidence="3" id="KW-1185">Reference proteome</keyword>
<dbReference type="GeneTree" id="ENSGT00730000111479"/>
<dbReference type="PANTHER" id="PTHR34928">
    <property type="entry name" value="TRANSMEMBRANE PROTEIN 217"/>
    <property type="match status" value="1"/>
</dbReference>
<dbReference type="GeneID" id="100948615"/>
<dbReference type="Pfam" id="PF15049">
    <property type="entry name" value="DUF4534"/>
    <property type="match status" value="1"/>
</dbReference>
<dbReference type="AlphaFoldDB" id="H0Y1X9"/>
<dbReference type="HOGENOM" id="CLU_105458_0_0_1"/>
<gene>
    <name evidence="2" type="primary">TMEM217</name>
</gene>
<name>H0Y1X9_OTOGA</name>
<dbReference type="eggNOG" id="ENOG502S81N">
    <property type="taxonomic scope" value="Eukaryota"/>
</dbReference>
<dbReference type="OMA" id="IWILFYE"/>
<dbReference type="STRING" id="30611.ENSOGAP00000022372"/>
<dbReference type="Ensembl" id="ENSOGAT00000001260.2">
    <property type="protein sequence ID" value="ENSOGAP00000022372.1"/>
    <property type="gene ID" value="ENSOGAG00000001259.2"/>
</dbReference>
<dbReference type="InParanoid" id="H0Y1X9"/>
<feature type="transmembrane region" description="Helical" evidence="1">
    <location>
        <begin position="12"/>
        <end position="32"/>
    </location>
</feature>
<keyword evidence="1" id="KW-0472">Membrane</keyword>
<dbReference type="KEGG" id="oga:100948615"/>
<keyword evidence="1" id="KW-1133">Transmembrane helix</keyword>
<dbReference type="OrthoDB" id="8878550at2759"/>
<feature type="transmembrane region" description="Helical" evidence="1">
    <location>
        <begin position="63"/>
        <end position="87"/>
    </location>
</feature>
<feature type="transmembrane region" description="Helical" evidence="1">
    <location>
        <begin position="94"/>
        <end position="114"/>
    </location>
</feature>
<feature type="transmembrane region" description="Helical" evidence="1">
    <location>
        <begin position="126"/>
        <end position="150"/>
    </location>
</feature>
<dbReference type="EMBL" id="AAQR03060713">
    <property type="status" value="NOT_ANNOTATED_CDS"/>
    <property type="molecule type" value="Genomic_DNA"/>
</dbReference>
<evidence type="ECO:0000313" key="3">
    <source>
        <dbReference type="Proteomes" id="UP000005225"/>
    </source>
</evidence>
<evidence type="ECO:0000256" key="1">
    <source>
        <dbReference type="SAM" id="Phobius"/>
    </source>
</evidence>
<reference evidence="2" key="2">
    <citation type="submission" date="2025-08" db="UniProtKB">
        <authorList>
            <consortium name="Ensembl"/>
        </authorList>
    </citation>
    <scope>IDENTIFICATION</scope>
</reference>
<sequence length="192" mass="22829">MKQRRWCGMTAKMGTVLSGVFSIMATILSLIFEEKYLMFGNCTEKELETMHTSEIINEYITCWSWGIFLLTSIITIIISCFLLYSVYARIYKGLLIYGIWILFFEAINVVIQVFTNVDFPFEEIRIMRWFGLVSRISMHGFWMFFIITYIHISYKNNTQGNIVFYNRRPSIVTANFSRRKSKIINFVHHYKH</sequence>
<proteinExistence type="predicted"/>
<evidence type="ECO:0000313" key="2">
    <source>
        <dbReference type="Ensembl" id="ENSOGAP00000022372.1"/>
    </source>
</evidence>
<dbReference type="CTD" id="221468"/>
<dbReference type="RefSeq" id="XP_003789363.1">
    <property type="nucleotide sequence ID" value="XM_003789315.1"/>
</dbReference>
<dbReference type="PANTHER" id="PTHR34928:SF2">
    <property type="entry name" value="TRANSMEMBRANE PROTEIN 217"/>
    <property type="match status" value="1"/>
</dbReference>
<reference evidence="2" key="3">
    <citation type="submission" date="2025-09" db="UniProtKB">
        <authorList>
            <consortium name="Ensembl"/>
        </authorList>
    </citation>
    <scope>IDENTIFICATION</scope>
</reference>
<dbReference type="InterPro" id="IPR027862">
    <property type="entry name" value="DUF4534"/>
</dbReference>
<dbReference type="FunCoup" id="H0Y1X9">
    <property type="interactions" value="37"/>
</dbReference>
<protein>
    <submittedName>
        <fullName evidence="2">Transmembrane protein 217</fullName>
    </submittedName>
</protein>
<accession>H0Y1X9</accession>
<dbReference type="Proteomes" id="UP000005225">
    <property type="component" value="Unassembled WGS sequence"/>
</dbReference>
<organism evidence="2 3">
    <name type="scientific">Otolemur garnettii</name>
    <name type="common">Small-eared galago</name>
    <name type="synonym">Garnett's greater bushbaby</name>
    <dbReference type="NCBI Taxonomy" id="30611"/>
    <lineage>
        <taxon>Eukaryota</taxon>
        <taxon>Metazoa</taxon>
        <taxon>Chordata</taxon>
        <taxon>Craniata</taxon>
        <taxon>Vertebrata</taxon>
        <taxon>Euteleostomi</taxon>
        <taxon>Mammalia</taxon>
        <taxon>Eutheria</taxon>
        <taxon>Euarchontoglires</taxon>
        <taxon>Primates</taxon>
        <taxon>Strepsirrhini</taxon>
        <taxon>Lorisiformes</taxon>
        <taxon>Galagidae</taxon>
        <taxon>Otolemur</taxon>
    </lineage>
</organism>